<dbReference type="Proteomes" id="UP000708148">
    <property type="component" value="Unassembled WGS sequence"/>
</dbReference>
<organism evidence="4 5">
    <name type="scientific">Ostreobium quekettii</name>
    <dbReference type="NCBI Taxonomy" id="121088"/>
    <lineage>
        <taxon>Eukaryota</taxon>
        <taxon>Viridiplantae</taxon>
        <taxon>Chlorophyta</taxon>
        <taxon>core chlorophytes</taxon>
        <taxon>Ulvophyceae</taxon>
        <taxon>TCBD clade</taxon>
        <taxon>Bryopsidales</taxon>
        <taxon>Ostreobineae</taxon>
        <taxon>Ostreobiaceae</taxon>
        <taxon>Ostreobium</taxon>
    </lineage>
</organism>
<gene>
    <name evidence="4" type="ORF">OSTQU699_LOCUS3790</name>
</gene>
<dbReference type="Gene3D" id="2.60.40.640">
    <property type="match status" value="2"/>
</dbReference>
<dbReference type="GO" id="GO:0006886">
    <property type="term" value="P:intracellular protein transport"/>
    <property type="evidence" value="ECO:0007669"/>
    <property type="project" value="InterPro"/>
</dbReference>
<evidence type="ECO:0000256" key="2">
    <source>
        <dbReference type="ARBA" id="ARBA00022448"/>
    </source>
</evidence>
<dbReference type="InterPro" id="IPR028934">
    <property type="entry name" value="Vps26-related"/>
</dbReference>
<keyword evidence="3" id="KW-0653">Protein transport</keyword>
<comment type="caution">
    <text evidence="4">The sequence shown here is derived from an EMBL/GenBank/DDBJ whole genome shotgun (WGS) entry which is preliminary data.</text>
</comment>
<dbReference type="FunFam" id="2.60.40.640:FF:000015">
    <property type="entry name" value="Vacuolar protein sorting-associated protein 26"/>
    <property type="match status" value="1"/>
</dbReference>
<sequence>MAGIGKALSMKGLLGLVGQHQCNVDLIFKGKNDQPIRRATVKTGTPDAPKNEELPLYTTKDSIVGEVRLSPVPGKKLEHTGVRVQLIGQIELASDRGHYYDFLSLARELAPPGDMMTIETFPFEFSNVEMQYESYKGKQARCRYLLRVTVVGKGMNQSNVKDFQFWVRNYNEVPRVEDATVKMEVGIEECLHIEFEYSKGWYNLKDVVTGKIYFLLVRIKLKYMEIEIRRRETTRVGSTPKNETEIIGKYEIMDGAPVRGETVPIRMYLTPYDLTPTYENVHNKFSVKYFLNLVLVDDEDRRYFKQQEIELFRFKPEPVKDKN</sequence>
<dbReference type="InterPro" id="IPR014752">
    <property type="entry name" value="Arrestin-like_C"/>
</dbReference>
<dbReference type="Pfam" id="PF03643">
    <property type="entry name" value="Vps26"/>
    <property type="match status" value="1"/>
</dbReference>
<dbReference type="PANTHER" id="PTHR12233">
    <property type="entry name" value="VACUOLAR PROTEIN SORTING 26 RELATED"/>
    <property type="match status" value="1"/>
</dbReference>
<dbReference type="GO" id="GO:0030904">
    <property type="term" value="C:retromer complex"/>
    <property type="evidence" value="ECO:0007669"/>
    <property type="project" value="UniProtKB-ARBA"/>
</dbReference>
<evidence type="ECO:0000256" key="1">
    <source>
        <dbReference type="ARBA" id="ARBA00009100"/>
    </source>
</evidence>
<reference evidence="4" key="1">
    <citation type="submission" date="2020-12" db="EMBL/GenBank/DDBJ databases">
        <authorList>
            <person name="Iha C."/>
        </authorList>
    </citation>
    <scope>NUCLEOTIDE SEQUENCE</scope>
</reference>
<keyword evidence="2" id="KW-0813">Transport</keyword>
<protein>
    <recommendedName>
        <fullName evidence="6">Vacuolar protein sorting-associated protein 26</fullName>
    </recommendedName>
</protein>
<name>A0A8S1IXH4_9CHLO</name>
<dbReference type="AlphaFoldDB" id="A0A8S1IXH4"/>
<evidence type="ECO:0008006" key="6">
    <source>
        <dbReference type="Google" id="ProtNLM"/>
    </source>
</evidence>
<proteinExistence type="inferred from homology"/>
<keyword evidence="5" id="KW-1185">Reference proteome</keyword>
<evidence type="ECO:0000313" key="5">
    <source>
        <dbReference type="Proteomes" id="UP000708148"/>
    </source>
</evidence>
<accession>A0A8S1IXH4</accession>
<comment type="similarity">
    <text evidence="1">Belongs to the VPS26 family.</text>
</comment>
<evidence type="ECO:0000313" key="4">
    <source>
        <dbReference type="EMBL" id="CAD7698429.1"/>
    </source>
</evidence>
<dbReference type="EMBL" id="CAJHUC010000825">
    <property type="protein sequence ID" value="CAD7698429.1"/>
    <property type="molecule type" value="Genomic_DNA"/>
</dbReference>
<dbReference type="OrthoDB" id="3821113at2759"/>
<evidence type="ECO:0000256" key="3">
    <source>
        <dbReference type="ARBA" id="ARBA00022927"/>
    </source>
</evidence>